<keyword evidence="3" id="KW-0560">Oxidoreductase</keyword>
<dbReference type="InterPro" id="IPR016161">
    <property type="entry name" value="Ald_DH/histidinol_DH"/>
</dbReference>
<evidence type="ECO:0000256" key="11">
    <source>
        <dbReference type="ARBA" id="ARBA00082579"/>
    </source>
</evidence>
<feature type="domain" description="Aldehyde dehydrogenase" evidence="12">
    <location>
        <begin position="435"/>
        <end position="662"/>
    </location>
</feature>
<dbReference type="FunFam" id="3.40.309.10:FF:000002">
    <property type="entry name" value="Methylmalonate-semialdehyde dehydrogenase (Acylating)"/>
    <property type="match status" value="1"/>
</dbReference>
<dbReference type="FunFam" id="3.40.605.10:FF:000003">
    <property type="entry name" value="Methylmalonate-semialdehyde dehydrogenase [acylating]"/>
    <property type="match status" value="1"/>
</dbReference>
<dbReference type="PANTHER" id="PTHR43866:SF3">
    <property type="entry name" value="METHYLMALONATE-SEMIALDEHYDE DEHYDROGENASE [ACYLATING], MITOCHONDRIAL"/>
    <property type="match status" value="1"/>
</dbReference>
<keyword evidence="4" id="KW-0520">NAD</keyword>
<dbReference type="GO" id="GO:0006574">
    <property type="term" value="P:L-valine catabolic process"/>
    <property type="evidence" value="ECO:0007669"/>
    <property type="project" value="TreeGrafter"/>
</dbReference>
<dbReference type="Pfam" id="PF00171">
    <property type="entry name" value="Aldedh"/>
    <property type="match status" value="3"/>
</dbReference>
<evidence type="ECO:0000313" key="13">
    <source>
        <dbReference type="EMBL" id="RXM33245.1"/>
    </source>
</evidence>
<evidence type="ECO:0000256" key="6">
    <source>
        <dbReference type="ARBA" id="ARBA00048821"/>
    </source>
</evidence>
<gene>
    <name evidence="13" type="ORF">EOD39_15234</name>
</gene>
<dbReference type="GO" id="GO:0006210">
    <property type="term" value="P:thymine catabolic process"/>
    <property type="evidence" value="ECO:0007669"/>
    <property type="project" value="TreeGrafter"/>
</dbReference>
<dbReference type="EC" id="1.2.1.27" evidence="2"/>
<accession>A0A444UDK0</accession>
<proteinExistence type="inferred from homology"/>
<keyword evidence="14" id="KW-1185">Reference proteome</keyword>
<feature type="domain" description="Aldehyde dehydrogenase" evidence="12">
    <location>
        <begin position="240"/>
        <end position="418"/>
    </location>
</feature>
<dbReference type="InterPro" id="IPR015590">
    <property type="entry name" value="Aldehyde_DH_dom"/>
</dbReference>
<reference evidence="13 14" key="1">
    <citation type="submission" date="2019-01" db="EMBL/GenBank/DDBJ databases">
        <title>Draft Genome and Complete Hox-Cluster Characterization of the Sterlet Sturgeon (Acipenser ruthenus).</title>
        <authorList>
            <person name="Wei Q."/>
        </authorList>
    </citation>
    <scope>NUCLEOTIDE SEQUENCE [LARGE SCALE GENOMIC DNA]</scope>
    <source>
        <strain evidence="13">WHYD16114868_AA</strain>
        <tissue evidence="13">Blood</tissue>
    </source>
</reference>
<dbReference type="PROSITE" id="PS00070">
    <property type="entry name" value="ALDEHYDE_DEHYDR_CYS"/>
    <property type="match status" value="1"/>
</dbReference>
<feature type="domain" description="Aldehyde dehydrogenase" evidence="12">
    <location>
        <begin position="18"/>
        <end position="212"/>
    </location>
</feature>
<dbReference type="InterPro" id="IPR016163">
    <property type="entry name" value="Ald_DH_C"/>
</dbReference>
<evidence type="ECO:0000256" key="9">
    <source>
        <dbReference type="ARBA" id="ARBA00060189"/>
    </source>
</evidence>
<evidence type="ECO:0000256" key="8">
    <source>
        <dbReference type="ARBA" id="ARBA00052297"/>
    </source>
</evidence>
<dbReference type="InterPro" id="IPR010061">
    <property type="entry name" value="MeMal-semiAld_DH"/>
</dbReference>
<organism evidence="13 14">
    <name type="scientific">Acipenser ruthenus</name>
    <name type="common">Sterlet sturgeon</name>
    <dbReference type="NCBI Taxonomy" id="7906"/>
    <lineage>
        <taxon>Eukaryota</taxon>
        <taxon>Metazoa</taxon>
        <taxon>Chordata</taxon>
        <taxon>Craniata</taxon>
        <taxon>Vertebrata</taxon>
        <taxon>Euteleostomi</taxon>
        <taxon>Actinopterygii</taxon>
        <taxon>Chondrostei</taxon>
        <taxon>Acipenseriformes</taxon>
        <taxon>Acipenseridae</taxon>
        <taxon>Acipenser</taxon>
    </lineage>
</organism>
<evidence type="ECO:0000256" key="10">
    <source>
        <dbReference type="ARBA" id="ARBA00070713"/>
    </source>
</evidence>
<dbReference type="CDD" id="cd07085">
    <property type="entry name" value="ALDH_F6_MMSDH"/>
    <property type="match status" value="1"/>
</dbReference>
<dbReference type="InterPro" id="IPR016162">
    <property type="entry name" value="Ald_DH_N"/>
</dbReference>
<evidence type="ECO:0000259" key="12">
    <source>
        <dbReference type="Pfam" id="PF00171"/>
    </source>
</evidence>
<dbReference type="Gene3D" id="3.40.309.10">
    <property type="entry name" value="Aldehyde Dehydrogenase, Chain A, domain 2"/>
    <property type="match status" value="1"/>
</dbReference>
<evidence type="ECO:0000313" key="14">
    <source>
        <dbReference type="Proteomes" id="UP000289886"/>
    </source>
</evidence>
<comment type="caution">
    <text evidence="13">The sequence shown here is derived from an EMBL/GenBank/DDBJ whole genome shotgun (WGS) entry which is preliminary data.</text>
</comment>
<dbReference type="GO" id="GO:0005739">
    <property type="term" value="C:mitochondrion"/>
    <property type="evidence" value="ECO:0007669"/>
    <property type="project" value="TreeGrafter"/>
</dbReference>
<comment type="catalytic activity">
    <reaction evidence="8">
        <text>(R)-2-methyl-3-oxopropanoate + NAD(+) + CoA + H2O = propanoyl-CoA + hydrogencarbonate + NADH + H(+)</text>
        <dbReference type="Rhea" id="RHEA:76623"/>
        <dbReference type="ChEBI" id="CHEBI:15377"/>
        <dbReference type="ChEBI" id="CHEBI:15378"/>
        <dbReference type="ChEBI" id="CHEBI:17544"/>
        <dbReference type="ChEBI" id="CHEBI:57287"/>
        <dbReference type="ChEBI" id="CHEBI:57392"/>
        <dbReference type="ChEBI" id="CHEBI:57540"/>
        <dbReference type="ChEBI" id="CHEBI:57945"/>
        <dbReference type="ChEBI" id="CHEBI:141212"/>
    </reaction>
    <physiologicalReaction direction="left-to-right" evidence="8">
        <dbReference type="Rhea" id="RHEA:76624"/>
    </physiologicalReaction>
</comment>
<dbReference type="Proteomes" id="UP000289886">
    <property type="component" value="Unassembled WGS sequence"/>
</dbReference>
<comment type="catalytic activity">
    <reaction evidence="7">
        <text>(S)-2-methyl-3-oxopropanoate + NAD(+) + CoA + H2O = propanoyl-CoA + hydrogencarbonate + NADH + H(+)</text>
        <dbReference type="Rhea" id="RHEA:76627"/>
        <dbReference type="ChEBI" id="CHEBI:15377"/>
        <dbReference type="ChEBI" id="CHEBI:15378"/>
        <dbReference type="ChEBI" id="CHEBI:17544"/>
        <dbReference type="ChEBI" id="CHEBI:57287"/>
        <dbReference type="ChEBI" id="CHEBI:57392"/>
        <dbReference type="ChEBI" id="CHEBI:57540"/>
        <dbReference type="ChEBI" id="CHEBI:57945"/>
        <dbReference type="ChEBI" id="CHEBI:62413"/>
    </reaction>
    <physiologicalReaction direction="left-to-right" evidence="7">
        <dbReference type="Rhea" id="RHEA:76628"/>
    </physiologicalReaction>
</comment>
<comment type="similarity">
    <text evidence="1">Belongs to the aldehyde dehydrogenase family.</text>
</comment>
<comment type="catalytic activity">
    <reaction evidence="5">
        <text>2-methyl-3-oxopropanoate + NAD(+) + CoA + H2O = propanoyl-CoA + hydrogencarbonate + NADH + H(+)</text>
        <dbReference type="Rhea" id="RHEA:20804"/>
        <dbReference type="ChEBI" id="CHEBI:15377"/>
        <dbReference type="ChEBI" id="CHEBI:15378"/>
        <dbReference type="ChEBI" id="CHEBI:17544"/>
        <dbReference type="ChEBI" id="CHEBI:57287"/>
        <dbReference type="ChEBI" id="CHEBI:57392"/>
        <dbReference type="ChEBI" id="CHEBI:57540"/>
        <dbReference type="ChEBI" id="CHEBI:57700"/>
        <dbReference type="ChEBI" id="CHEBI:57945"/>
        <dbReference type="EC" id="1.2.1.27"/>
    </reaction>
    <physiologicalReaction direction="left-to-right" evidence="5">
        <dbReference type="Rhea" id="RHEA:20805"/>
    </physiologicalReaction>
</comment>
<name>A0A444UDK0_ACIRT</name>
<dbReference type="EMBL" id="SCEB01214778">
    <property type="protein sequence ID" value="RXM33245.1"/>
    <property type="molecule type" value="Genomic_DNA"/>
</dbReference>
<evidence type="ECO:0000256" key="3">
    <source>
        <dbReference type="ARBA" id="ARBA00023002"/>
    </source>
</evidence>
<evidence type="ECO:0000256" key="1">
    <source>
        <dbReference type="ARBA" id="ARBA00009986"/>
    </source>
</evidence>
<comment type="function">
    <text evidence="9">Malonate and methylmalonate semialdehyde dehydrogenase involved in the catabolism of valine, thymine, and compounds catabolized by way of beta-alanine, including uracil and cytidine.</text>
</comment>
<dbReference type="AlphaFoldDB" id="A0A444UDK0"/>
<dbReference type="InterPro" id="IPR016160">
    <property type="entry name" value="Ald_DH_CS_CYS"/>
</dbReference>
<comment type="catalytic activity">
    <reaction evidence="6">
        <text>3-oxopropanoate + NAD(+) + CoA + H2O = hydrogencarbonate + acetyl-CoA + NADH + H(+)</text>
        <dbReference type="Rhea" id="RHEA:76615"/>
        <dbReference type="ChEBI" id="CHEBI:15377"/>
        <dbReference type="ChEBI" id="CHEBI:15378"/>
        <dbReference type="ChEBI" id="CHEBI:17544"/>
        <dbReference type="ChEBI" id="CHEBI:33190"/>
        <dbReference type="ChEBI" id="CHEBI:57287"/>
        <dbReference type="ChEBI" id="CHEBI:57288"/>
        <dbReference type="ChEBI" id="CHEBI:57540"/>
        <dbReference type="ChEBI" id="CHEBI:57945"/>
        <dbReference type="EC" id="1.2.1.27"/>
    </reaction>
    <physiologicalReaction direction="left-to-right" evidence="6">
        <dbReference type="Rhea" id="RHEA:76616"/>
    </physiologicalReaction>
</comment>
<evidence type="ECO:0000256" key="5">
    <source>
        <dbReference type="ARBA" id="ARBA00047644"/>
    </source>
</evidence>
<dbReference type="SUPFAM" id="SSF53720">
    <property type="entry name" value="ALDH-like"/>
    <property type="match status" value="2"/>
</dbReference>
<dbReference type="Gene3D" id="3.40.605.10">
    <property type="entry name" value="Aldehyde Dehydrogenase, Chain A, domain 1"/>
    <property type="match status" value="3"/>
</dbReference>
<evidence type="ECO:0000256" key="7">
    <source>
        <dbReference type="ARBA" id="ARBA00052083"/>
    </source>
</evidence>
<sequence length="685" mass="74558">MCYSSSVPTTKLFIDGKFVESKSSEWIDIHNPATNEVIGRVPKATQEEMLAAVQSCKTAFQSWSGTSILSRQQVFLRYQQLIKDNLKEIAKIITREQGKTLADAEGDVFRGLQVVEHTCSITSLMLGETLPSITKDMDSYTYRLPLGVCAGIAPFNFPAMIPLWMYPMGLVCGNTYLMKPSERVPGATMLLAKLLQDSGAPDGTLNIIHGQHDGHQLCGIKPGWGVHLRERVQEWQEGAVHEVIGRVPKATQEEMLAAVQSCKTAFQSWSGTSILSRQQVFLRYQQLIKDNLKEIAKIITREQGKTLADAEGDVFRGLQVVEHTCSITSLMLGETLPSITKDMDSYTYRLPLGVCAGIAPFNFPAMIPLWMYPMGLVCGNTYLMKPSERVPGATMLLAKLLQDSGAPDGTLNIIHGQHDGPSAFNDFMMSVSPGGAKNHGVVMPDANKENTLNQLVGAAFGAAGQRCMALSTAILVGEAKKWLPELVDKSKKLKVNAGDQPGADVGPLISPQARNRVTELIQSGVDEGASLLLDGRSVQVKGYESGNFVGPTILANVKPHMKCYTEEIFGPVLVVLEADSLDEAIDIVNNNRYGNGTAIFTTNGATARKYTHGVDVGQIGVNVPIPVPLPMFSFTGSRDSFRGDTNFYGKQGIQFYTQIKTVTSQWKEEDSTLGSPAVVMPTMGR</sequence>
<evidence type="ECO:0000256" key="2">
    <source>
        <dbReference type="ARBA" id="ARBA00013048"/>
    </source>
</evidence>
<dbReference type="PANTHER" id="PTHR43866">
    <property type="entry name" value="MALONATE-SEMIALDEHYDE DEHYDROGENASE"/>
    <property type="match status" value="1"/>
</dbReference>
<protein>
    <recommendedName>
        <fullName evidence="10">Methylmalonate-semialdehyde/malonate-semialdehyde dehydrogenase [acylating], mitochondrial</fullName>
        <ecNumber evidence="2">1.2.1.27</ecNumber>
    </recommendedName>
    <alternativeName>
        <fullName evidence="11">Aldehyde dehydrogenase family 6 member A1</fullName>
    </alternativeName>
</protein>
<evidence type="ECO:0000256" key="4">
    <source>
        <dbReference type="ARBA" id="ARBA00023027"/>
    </source>
</evidence>
<dbReference type="GO" id="GO:0004491">
    <property type="term" value="F:methylmalonate-semialdehyde dehydrogenase (acylating, NAD) activity"/>
    <property type="evidence" value="ECO:0007669"/>
    <property type="project" value="UniProtKB-EC"/>
</dbReference>